<proteinExistence type="predicted"/>
<dbReference type="OrthoDB" id="10394485at2759"/>
<comment type="caution">
    <text evidence="1">The sequence shown here is derived from an EMBL/GenBank/DDBJ whole genome shotgun (WGS) entry which is preliminary data.</text>
</comment>
<organism evidence="1 2">
    <name type="scientific">Triparma retinervis</name>
    <dbReference type="NCBI Taxonomy" id="2557542"/>
    <lineage>
        <taxon>Eukaryota</taxon>
        <taxon>Sar</taxon>
        <taxon>Stramenopiles</taxon>
        <taxon>Ochrophyta</taxon>
        <taxon>Bolidophyceae</taxon>
        <taxon>Parmales</taxon>
        <taxon>Triparmaceae</taxon>
        <taxon>Triparma</taxon>
    </lineage>
</organism>
<keyword evidence="2" id="KW-1185">Reference proteome</keyword>
<feature type="non-terminal residue" evidence="1">
    <location>
        <position position="121"/>
    </location>
</feature>
<accession>A0A9W7DUB5</accession>
<gene>
    <name evidence="1" type="ORF">TrRE_jg6892</name>
</gene>
<dbReference type="Proteomes" id="UP001165082">
    <property type="component" value="Unassembled WGS sequence"/>
</dbReference>
<reference evidence="1" key="1">
    <citation type="submission" date="2022-07" db="EMBL/GenBank/DDBJ databases">
        <title>Genome analysis of Parmales, a sister group of diatoms, reveals the evolutionary specialization of diatoms from phago-mixotrophs to photoautotrophs.</title>
        <authorList>
            <person name="Ban H."/>
            <person name="Sato S."/>
            <person name="Yoshikawa S."/>
            <person name="Kazumasa Y."/>
            <person name="Nakamura Y."/>
            <person name="Ichinomiya M."/>
            <person name="Saitoh K."/>
            <person name="Sato N."/>
            <person name="Blanc-Mathieu R."/>
            <person name="Endo H."/>
            <person name="Kuwata A."/>
            <person name="Ogata H."/>
        </authorList>
    </citation>
    <scope>NUCLEOTIDE SEQUENCE</scope>
</reference>
<evidence type="ECO:0000313" key="1">
    <source>
        <dbReference type="EMBL" id="GMH55202.1"/>
    </source>
</evidence>
<protein>
    <submittedName>
        <fullName evidence="1">Uncharacterized protein</fullName>
    </submittedName>
</protein>
<sequence>MAQIQRFSSSSPTPSRFGRVKDQVYLLGFSFALCLLAGQNYNLRYKLSLYEGDAEEDKAGGCDAEQTISAPELDVLSKEVGRLVTVWVAEEATERYFSKGGSITKEGIERVEIKTRDGVKE</sequence>
<dbReference type="AlphaFoldDB" id="A0A9W7DUB5"/>
<evidence type="ECO:0000313" key="2">
    <source>
        <dbReference type="Proteomes" id="UP001165082"/>
    </source>
</evidence>
<dbReference type="EMBL" id="BRXZ01003460">
    <property type="protein sequence ID" value="GMH55202.1"/>
    <property type="molecule type" value="Genomic_DNA"/>
</dbReference>
<name>A0A9W7DUB5_9STRA</name>